<keyword evidence="14" id="KW-1185">Reference proteome</keyword>
<comment type="caution">
    <text evidence="13">The sequence shown here is derived from an EMBL/GenBank/DDBJ whole genome shotgun (WGS) entry which is preliminary data.</text>
</comment>
<evidence type="ECO:0000256" key="10">
    <source>
        <dbReference type="HAMAP-Rule" id="MF_02206"/>
    </source>
</evidence>
<accession>A0A0R1VG24</accession>
<evidence type="ECO:0000256" key="11">
    <source>
        <dbReference type="RuleBase" id="RU364106"/>
    </source>
</evidence>
<dbReference type="GO" id="GO:0045004">
    <property type="term" value="P:DNA replication proofreading"/>
    <property type="evidence" value="ECO:0007669"/>
    <property type="project" value="TreeGrafter"/>
</dbReference>
<dbReference type="GO" id="GO:0008408">
    <property type="term" value="F:3'-5' exonuclease activity"/>
    <property type="evidence" value="ECO:0007669"/>
    <property type="project" value="UniProtKB-UniRule"/>
</dbReference>
<dbReference type="EMBL" id="AZFN01000023">
    <property type="protein sequence ID" value="KRM00860.1"/>
    <property type="molecule type" value="Genomic_DNA"/>
</dbReference>
<keyword evidence="8 10" id="KW-0067">ATP-binding</keyword>
<evidence type="ECO:0000313" key="14">
    <source>
        <dbReference type="Proteomes" id="UP000051739"/>
    </source>
</evidence>
<dbReference type="PATRIC" id="fig|1423749.3.peg.935"/>
<organism evidence="13 14">
    <name type="scientific">Limosilactobacillus gastricus DSM 16045</name>
    <dbReference type="NCBI Taxonomy" id="1423749"/>
    <lineage>
        <taxon>Bacteria</taxon>
        <taxon>Bacillati</taxon>
        <taxon>Bacillota</taxon>
        <taxon>Bacilli</taxon>
        <taxon>Lactobacillales</taxon>
        <taxon>Lactobacillaceae</taxon>
        <taxon>Limosilactobacillus</taxon>
    </lineage>
</organism>
<dbReference type="SMART" id="SM00487">
    <property type="entry name" value="DEXDc"/>
    <property type="match status" value="1"/>
</dbReference>
<name>A0A0R1VG24_9LACO</name>
<evidence type="ECO:0000256" key="7">
    <source>
        <dbReference type="ARBA" id="ARBA00022839"/>
    </source>
</evidence>
<sequence length="941" mass="107080">MKTVDKHQSSKGPIYAVVDLETTGTSLTSGSRVIQIGCVLVQNQKVINQFESKVNPGMAIPLAVQQLTGIHNRDLKQAPYFDEIAPTIYALLTGTTFVAHNVNFDFAFINMELERAGYPTLEIPAIDTVTLSQILMPTAESFRLRDLTKYLAIEHDNPHSAISDADATATLLIDLMKRLDQLPTPTLEHLQNMNLKLPLDTALMFDRALVQRQKQNYRLPDDLYMSGELVLHKVRPVQVENALKRRPYPHTKRQKLAFFGDRFQYRPIQAKLMNSIYNQFSHSDTPRQLVVEAGTGTGKTLGYLVPLSYLAYPHDQIIVSTATNVLQQQIQAVTIPQLNALLPFKMTAVIVKGNQHYIHLGRFARSLSMTDDAPNVQLLKARILVWLLTTTTGDLDELNLNAMNSPFFAQIRHGRLRTLTPDEPYYRDDFLVRRQRALQFANIIITNHAYLVAHADELTNDDQQAYLVVDEAQHLSQSVMQQSRTTISFQRVATDINQLHNLVSHRDEHNLTDVFKNLPLGAYNVELLYDDLDQVSQAVTNLEETLMDLLPSSQLSTAHIDQPIDNQAFQKVINFDLPQMIELEQALASVQLHFTSLQRLFNGRRDSWLMIDRYLMSQFNSYYQSLIEFDQQLHEMSKTVQDQPAAAVFWLSVNQGNETSTLKLSGGLLEQNHFLSHHVYPYFSAMIFTGATLFTSHKSSYLYQHLDLVADQVRIKRFGSPFDFQQQTHLYIAKDALEPEQTSQYVDYLAQTIAEITIANPCQTMILFNSLVTIEQVYSRLRNTGLFDQRDILAQGITGNRDKILKQFATGTDSVLLGAASFWEGIDLPEDQLQLLIITRLPFDSPDQVMVKAQHEHLKAQGQSPFYQADLPKMIMRMRQGIGRILRTEDDYGVTIVLDPRLISRRYGKSVLNMLPDNLPVEQVASNQLANLVKKFLKNHR</sequence>
<keyword evidence="4 10" id="KW-0540">Nuclease</keyword>
<dbReference type="InterPro" id="IPR006310">
    <property type="entry name" value="DinG"/>
</dbReference>
<comment type="function">
    <text evidence="10 11">3'-5' exonuclease.</text>
</comment>
<dbReference type="Proteomes" id="UP000051739">
    <property type="component" value="Unassembled WGS sequence"/>
</dbReference>
<evidence type="ECO:0000256" key="9">
    <source>
        <dbReference type="ARBA" id="ARBA00022932"/>
    </source>
</evidence>
<reference evidence="13 14" key="1">
    <citation type="journal article" date="2015" name="Genome Announc.">
        <title>Expanding the biotechnology potential of lactobacilli through comparative genomics of 213 strains and associated genera.</title>
        <authorList>
            <person name="Sun Z."/>
            <person name="Harris H.M."/>
            <person name="McCann A."/>
            <person name="Guo C."/>
            <person name="Argimon S."/>
            <person name="Zhang W."/>
            <person name="Yang X."/>
            <person name="Jeffery I.B."/>
            <person name="Cooney J.C."/>
            <person name="Kagawa T.F."/>
            <person name="Liu W."/>
            <person name="Song Y."/>
            <person name="Salvetti E."/>
            <person name="Wrobel A."/>
            <person name="Rasinkangas P."/>
            <person name="Parkhill J."/>
            <person name="Rea M.C."/>
            <person name="O'Sullivan O."/>
            <person name="Ritari J."/>
            <person name="Douillard F.P."/>
            <person name="Paul Ross R."/>
            <person name="Yang R."/>
            <person name="Briner A.E."/>
            <person name="Felis G.E."/>
            <person name="de Vos W.M."/>
            <person name="Barrangou R."/>
            <person name="Klaenhammer T.R."/>
            <person name="Caufield P.W."/>
            <person name="Cui Y."/>
            <person name="Zhang H."/>
            <person name="O'Toole P.W."/>
        </authorList>
    </citation>
    <scope>NUCLEOTIDE SEQUENCE [LARGE SCALE GENOMIC DNA]</scope>
    <source>
        <strain evidence="13 14">DSM 16045</strain>
    </source>
</reference>
<dbReference type="EC" id="3.1.-.-" evidence="10 11"/>
<dbReference type="InterPro" id="IPR014013">
    <property type="entry name" value="Helic_SF1/SF2_ATP-bd_DinG/Rad3"/>
</dbReference>
<dbReference type="PANTHER" id="PTHR30231">
    <property type="entry name" value="DNA POLYMERASE III SUBUNIT EPSILON"/>
    <property type="match status" value="1"/>
</dbReference>
<dbReference type="InterPro" id="IPR011545">
    <property type="entry name" value="DEAD/DEAH_box_helicase_dom"/>
</dbReference>
<evidence type="ECO:0000259" key="12">
    <source>
        <dbReference type="PROSITE" id="PS51193"/>
    </source>
</evidence>
<feature type="short sequence motif" description="DEAH box" evidence="10">
    <location>
        <begin position="470"/>
        <end position="473"/>
    </location>
</feature>
<dbReference type="SUPFAM" id="SSF53098">
    <property type="entry name" value="Ribonuclease H-like"/>
    <property type="match status" value="1"/>
</dbReference>
<dbReference type="InterPro" id="IPR036397">
    <property type="entry name" value="RNaseH_sf"/>
</dbReference>
<dbReference type="PANTHER" id="PTHR30231:SF41">
    <property type="entry name" value="DNA POLYMERASE III SUBUNIT EPSILON"/>
    <property type="match status" value="1"/>
</dbReference>
<gene>
    <name evidence="10 11" type="primary">dinG</name>
    <name evidence="13" type="ORF">FC60_GL000926</name>
</gene>
<dbReference type="InterPro" id="IPR027417">
    <property type="entry name" value="P-loop_NTPase"/>
</dbReference>
<dbReference type="GO" id="GO:0003887">
    <property type="term" value="F:DNA-directed DNA polymerase activity"/>
    <property type="evidence" value="ECO:0007669"/>
    <property type="project" value="UniProtKB-KW"/>
</dbReference>
<keyword evidence="1" id="KW-0808">Transferase</keyword>
<evidence type="ECO:0000256" key="4">
    <source>
        <dbReference type="ARBA" id="ARBA00022722"/>
    </source>
</evidence>
<evidence type="ECO:0000256" key="8">
    <source>
        <dbReference type="ARBA" id="ARBA00022840"/>
    </source>
</evidence>
<feature type="domain" description="Helicase ATP-binding" evidence="12">
    <location>
        <begin position="255"/>
        <end position="539"/>
    </location>
</feature>
<dbReference type="InterPro" id="IPR012337">
    <property type="entry name" value="RNaseH-like_sf"/>
</dbReference>
<dbReference type="Pfam" id="PF13307">
    <property type="entry name" value="Helicase_C_2"/>
    <property type="match status" value="1"/>
</dbReference>
<keyword evidence="7 10" id="KW-0269">Exonuclease</keyword>
<dbReference type="InterPro" id="IPR014001">
    <property type="entry name" value="Helicase_ATP-bd"/>
</dbReference>
<dbReference type="GO" id="GO:0005829">
    <property type="term" value="C:cytosol"/>
    <property type="evidence" value="ECO:0007669"/>
    <property type="project" value="TreeGrafter"/>
</dbReference>
<proteinExistence type="inferred from homology"/>
<comment type="similarity">
    <text evidence="10 11">Belongs to the helicase family. DinG subfamily. Type 2 sub-subfamily.</text>
</comment>
<dbReference type="FunFam" id="3.30.420.10:FF:000045">
    <property type="entry name" value="3'-5' exonuclease DinG"/>
    <property type="match status" value="1"/>
</dbReference>
<dbReference type="HAMAP" id="MF_02206">
    <property type="entry name" value="DinG_exonucl"/>
    <property type="match status" value="1"/>
</dbReference>
<dbReference type="CDD" id="cd06127">
    <property type="entry name" value="DEDDh"/>
    <property type="match status" value="1"/>
</dbReference>
<dbReference type="InterPro" id="IPR006054">
    <property type="entry name" value="DnaQ"/>
</dbReference>
<dbReference type="GO" id="GO:0004386">
    <property type="term" value="F:helicase activity"/>
    <property type="evidence" value="ECO:0007669"/>
    <property type="project" value="UniProtKB-KW"/>
</dbReference>
<dbReference type="Pfam" id="PF00929">
    <property type="entry name" value="RNase_T"/>
    <property type="match status" value="1"/>
</dbReference>
<evidence type="ECO:0000256" key="2">
    <source>
        <dbReference type="ARBA" id="ARBA00022695"/>
    </source>
</evidence>
<keyword evidence="5 10" id="KW-0547">Nucleotide-binding</keyword>
<protein>
    <recommendedName>
        <fullName evidence="10 11">3'-5' exonuclease DinG</fullName>
        <ecNumber evidence="10 11">3.1.-.-</ecNumber>
    </recommendedName>
</protein>
<dbReference type="PROSITE" id="PS51193">
    <property type="entry name" value="HELICASE_ATP_BIND_2"/>
    <property type="match status" value="1"/>
</dbReference>
<evidence type="ECO:0000256" key="3">
    <source>
        <dbReference type="ARBA" id="ARBA00022705"/>
    </source>
</evidence>
<evidence type="ECO:0000256" key="1">
    <source>
        <dbReference type="ARBA" id="ARBA00022679"/>
    </source>
</evidence>
<keyword evidence="2" id="KW-0548">Nucleotidyltransferase</keyword>
<keyword evidence="3" id="KW-0235">DNA replication</keyword>
<dbReference type="NCBIfam" id="TIGR01407">
    <property type="entry name" value="dinG_rel"/>
    <property type="match status" value="1"/>
</dbReference>
<evidence type="ECO:0000256" key="6">
    <source>
        <dbReference type="ARBA" id="ARBA00022801"/>
    </source>
</evidence>
<dbReference type="InterPro" id="IPR013520">
    <property type="entry name" value="Ribonucl_H"/>
</dbReference>
<dbReference type="NCBIfam" id="TIGR00573">
    <property type="entry name" value="dnaq"/>
    <property type="match status" value="1"/>
</dbReference>
<dbReference type="Pfam" id="PF00270">
    <property type="entry name" value="DEAD"/>
    <property type="match status" value="1"/>
</dbReference>
<keyword evidence="9" id="KW-0239">DNA-directed DNA polymerase</keyword>
<dbReference type="RefSeq" id="WP_056937828.1">
    <property type="nucleotide sequence ID" value="NZ_AZFN01000023.1"/>
</dbReference>
<dbReference type="Gene3D" id="3.30.420.10">
    <property type="entry name" value="Ribonuclease H-like superfamily/Ribonuclease H"/>
    <property type="match status" value="1"/>
</dbReference>
<dbReference type="SMART" id="SM00479">
    <property type="entry name" value="EXOIII"/>
    <property type="match status" value="1"/>
</dbReference>
<dbReference type="AlphaFoldDB" id="A0A0R1VG24"/>
<evidence type="ECO:0000313" key="13">
    <source>
        <dbReference type="EMBL" id="KRM00860.1"/>
    </source>
</evidence>
<dbReference type="SUPFAM" id="SSF52540">
    <property type="entry name" value="P-loop containing nucleoside triphosphate hydrolases"/>
    <property type="match status" value="2"/>
</dbReference>
<keyword evidence="13" id="KW-0347">Helicase</keyword>
<evidence type="ECO:0000256" key="5">
    <source>
        <dbReference type="ARBA" id="ARBA00022741"/>
    </source>
</evidence>
<dbReference type="GO" id="GO:0003677">
    <property type="term" value="F:DNA binding"/>
    <property type="evidence" value="ECO:0007669"/>
    <property type="project" value="InterPro"/>
</dbReference>
<dbReference type="GO" id="GO:0016818">
    <property type="term" value="F:hydrolase activity, acting on acid anhydrides, in phosphorus-containing anhydrides"/>
    <property type="evidence" value="ECO:0007669"/>
    <property type="project" value="InterPro"/>
</dbReference>
<keyword evidence="6 10" id="KW-0378">Hydrolase</keyword>
<dbReference type="GO" id="GO:0005524">
    <property type="term" value="F:ATP binding"/>
    <property type="evidence" value="ECO:0007669"/>
    <property type="project" value="UniProtKB-UniRule"/>
</dbReference>
<feature type="binding site" evidence="10">
    <location>
        <begin position="293"/>
        <end position="300"/>
    </location>
    <ligand>
        <name>ATP</name>
        <dbReference type="ChEBI" id="CHEBI:30616"/>
    </ligand>
</feature>
<dbReference type="SMART" id="SM00491">
    <property type="entry name" value="HELICc2"/>
    <property type="match status" value="1"/>
</dbReference>
<dbReference type="InterPro" id="IPR006555">
    <property type="entry name" value="ATP-dep_Helicase_C"/>
</dbReference>
<dbReference type="Gene3D" id="3.40.50.300">
    <property type="entry name" value="P-loop containing nucleotide triphosphate hydrolases"/>
    <property type="match status" value="2"/>
</dbReference>